<evidence type="ECO:0000313" key="1">
    <source>
        <dbReference type="EMBL" id="KRM08650.1"/>
    </source>
</evidence>
<gene>
    <name evidence="1" type="ORF">FC15_GL000388</name>
</gene>
<sequence>MIQIGTTSYLRYEEHDRETRTQTPVTFKLQEDGGIILTRGQGQLRVQFHFYLNQEVEMAYATPYGQIPLMIHTTRIDIQRADDASSGRIEVDYQLLTQQQALGKYQLRLIFQR</sequence>
<dbReference type="EMBL" id="AZFX01000080">
    <property type="protein sequence ID" value="KRM08650.1"/>
    <property type="molecule type" value="Genomic_DNA"/>
</dbReference>
<proteinExistence type="predicted"/>
<reference evidence="1 2" key="1">
    <citation type="journal article" date="2015" name="Genome Announc.">
        <title>Expanding the biotechnology potential of lactobacilli through comparative genomics of 213 strains and associated genera.</title>
        <authorList>
            <person name="Sun Z."/>
            <person name="Harris H.M."/>
            <person name="McCann A."/>
            <person name="Guo C."/>
            <person name="Argimon S."/>
            <person name="Zhang W."/>
            <person name="Yang X."/>
            <person name="Jeffery I.B."/>
            <person name="Cooney J.C."/>
            <person name="Kagawa T.F."/>
            <person name="Liu W."/>
            <person name="Song Y."/>
            <person name="Salvetti E."/>
            <person name="Wrobel A."/>
            <person name="Rasinkangas P."/>
            <person name="Parkhill J."/>
            <person name="Rea M.C."/>
            <person name="O'Sullivan O."/>
            <person name="Ritari J."/>
            <person name="Douillard F.P."/>
            <person name="Paul Ross R."/>
            <person name="Yang R."/>
            <person name="Briner A.E."/>
            <person name="Felis G.E."/>
            <person name="de Vos W.M."/>
            <person name="Barrangou R."/>
            <person name="Klaenhammer T.R."/>
            <person name="Caufield P.W."/>
            <person name="Cui Y."/>
            <person name="Zhang H."/>
            <person name="O'Toole P.W."/>
        </authorList>
    </citation>
    <scope>NUCLEOTIDE SEQUENCE [LARGE SCALE GENOMIC DNA]</scope>
    <source>
        <strain evidence="1 2">DSM 17758</strain>
    </source>
</reference>
<evidence type="ECO:0008006" key="3">
    <source>
        <dbReference type="Google" id="ProtNLM"/>
    </source>
</evidence>
<organism evidence="1 2">
    <name type="scientific">Lapidilactobacillus concavus DSM 17758</name>
    <dbReference type="NCBI Taxonomy" id="1423735"/>
    <lineage>
        <taxon>Bacteria</taxon>
        <taxon>Bacillati</taxon>
        <taxon>Bacillota</taxon>
        <taxon>Bacilli</taxon>
        <taxon>Lactobacillales</taxon>
        <taxon>Lactobacillaceae</taxon>
        <taxon>Lapidilactobacillus</taxon>
    </lineage>
</organism>
<protein>
    <recommendedName>
        <fullName evidence="3">DUF1934 domain-containing protein</fullName>
    </recommendedName>
</protein>
<dbReference type="InterPro" id="IPR015231">
    <property type="entry name" value="DUF1934"/>
</dbReference>
<dbReference type="STRING" id="1423735.FC15_GL000388"/>
<accession>A0A0R1VSD1</accession>
<dbReference type="PATRIC" id="fig|1423735.3.peg.401"/>
<dbReference type="Gene3D" id="2.40.128.20">
    <property type="match status" value="1"/>
</dbReference>
<keyword evidence="2" id="KW-1185">Reference proteome</keyword>
<name>A0A0R1VSD1_9LACO</name>
<dbReference type="AlphaFoldDB" id="A0A0R1VSD1"/>
<comment type="caution">
    <text evidence="1">The sequence shown here is derived from an EMBL/GenBank/DDBJ whole genome shotgun (WGS) entry which is preliminary data.</text>
</comment>
<dbReference type="SUPFAM" id="SSF50814">
    <property type="entry name" value="Lipocalins"/>
    <property type="match status" value="1"/>
</dbReference>
<evidence type="ECO:0000313" key="2">
    <source>
        <dbReference type="Proteomes" id="UP000051315"/>
    </source>
</evidence>
<dbReference type="Pfam" id="PF09148">
    <property type="entry name" value="DUF1934"/>
    <property type="match status" value="1"/>
</dbReference>
<dbReference type="InterPro" id="IPR012674">
    <property type="entry name" value="Calycin"/>
</dbReference>
<dbReference type="Proteomes" id="UP000051315">
    <property type="component" value="Unassembled WGS sequence"/>
</dbReference>